<dbReference type="STRING" id="1197717.BED41_12950"/>
<dbReference type="PROSITE" id="PS51197">
    <property type="entry name" value="HTH_RRF2_2"/>
    <property type="match status" value="1"/>
</dbReference>
<keyword evidence="2" id="KW-1185">Reference proteome</keyword>
<dbReference type="PANTHER" id="PTHR33221:SF15">
    <property type="entry name" value="HTH-TYPE TRANSCRIPTIONAL REGULATOR YWGB-RELATED"/>
    <property type="match status" value="1"/>
</dbReference>
<dbReference type="InterPro" id="IPR036390">
    <property type="entry name" value="WH_DNA-bd_sf"/>
</dbReference>
<gene>
    <name evidence="1" type="ORF">BED41_12950</name>
</gene>
<reference evidence="1" key="1">
    <citation type="submission" date="2016-08" db="EMBL/GenBank/DDBJ databases">
        <title>Complete genome of Cloacibacillus porcorum.</title>
        <authorList>
            <person name="Looft T."/>
            <person name="Bayles D.O."/>
            <person name="Alt D.P."/>
        </authorList>
    </citation>
    <scope>NUCLEOTIDE SEQUENCE [LARGE SCALE GENOMIC DNA]</scope>
    <source>
        <strain evidence="1">CL-84</strain>
    </source>
</reference>
<dbReference type="SUPFAM" id="SSF46785">
    <property type="entry name" value="Winged helix' DNA-binding domain"/>
    <property type="match status" value="1"/>
</dbReference>
<dbReference type="RefSeq" id="WP_066747100.1">
    <property type="nucleotide sequence ID" value="NZ_CAUFKJ010000016.1"/>
</dbReference>
<dbReference type="PANTHER" id="PTHR33221">
    <property type="entry name" value="WINGED HELIX-TURN-HELIX TRANSCRIPTIONAL REGULATOR, RRF2 FAMILY"/>
    <property type="match status" value="1"/>
</dbReference>
<dbReference type="AlphaFoldDB" id="A0A1B2I7H9"/>
<sequence length="148" mass="15895">MTGEFAIAVHAIVYLNHKRSYLSSEALAKNICTNPARVRMVMSKLKRGGIILTREGAAGGYAVREGVSDLSLLEVAETVGTTFVGSAWRSGDSDMKCLVASGMADVMDGFYSEMDGLCRSYLSKVHISDVEEMIFKGKGDLDACGRGD</sequence>
<dbReference type="InterPro" id="IPR036388">
    <property type="entry name" value="WH-like_DNA-bd_sf"/>
</dbReference>
<dbReference type="Gene3D" id="1.10.10.10">
    <property type="entry name" value="Winged helix-like DNA-binding domain superfamily/Winged helix DNA-binding domain"/>
    <property type="match status" value="1"/>
</dbReference>
<protein>
    <submittedName>
        <fullName evidence="1">Rrf2 family transcriptional regulator</fullName>
    </submittedName>
</protein>
<dbReference type="EMBL" id="CP016757">
    <property type="protein sequence ID" value="ANZ45916.1"/>
    <property type="molecule type" value="Genomic_DNA"/>
</dbReference>
<dbReference type="OrthoDB" id="213028at2"/>
<proteinExistence type="predicted"/>
<dbReference type="Proteomes" id="UP000093044">
    <property type="component" value="Chromosome"/>
</dbReference>
<organism evidence="1 2">
    <name type="scientific">Cloacibacillus porcorum</name>
    <dbReference type="NCBI Taxonomy" id="1197717"/>
    <lineage>
        <taxon>Bacteria</taxon>
        <taxon>Thermotogati</taxon>
        <taxon>Synergistota</taxon>
        <taxon>Synergistia</taxon>
        <taxon>Synergistales</taxon>
        <taxon>Synergistaceae</taxon>
        <taxon>Cloacibacillus</taxon>
    </lineage>
</organism>
<dbReference type="GO" id="GO:0005829">
    <property type="term" value="C:cytosol"/>
    <property type="evidence" value="ECO:0007669"/>
    <property type="project" value="TreeGrafter"/>
</dbReference>
<dbReference type="KEGG" id="cpor:BED41_12950"/>
<name>A0A1B2I7H9_9BACT</name>
<evidence type="ECO:0000313" key="2">
    <source>
        <dbReference type="Proteomes" id="UP000093044"/>
    </source>
</evidence>
<accession>A0A1B2I7H9</accession>
<dbReference type="GO" id="GO:0003700">
    <property type="term" value="F:DNA-binding transcription factor activity"/>
    <property type="evidence" value="ECO:0007669"/>
    <property type="project" value="TreeGrafter"/>
</dbReference>
<dbReference type="InterPro" id="IPR000944">
    <property type="entry name" value="Tscrpt_reg_Rrf2"/>
</dbReference>
<evidence type="ECO:0000313" key="1">
    <source>
        <dbReference type="EMBL" id="ANZ45916.1"/>
    </source>
</evidence>
<dbReference type="GeneID" id="83058753"/>
<dbReference type="Pfam" id="PF02082">
    <property type="entry name" value="Rrf2"/>
    <property type="match status" value="1"/>
</dbReference>